<name>A0A3Q4MJF5_NEOBR</name>
<dbReference type="PANTHER" id="PTHR10903:SF188">
    <property type="entry name" value="GTPASE IMAP FAMILY MEMBER 2-LIKE-RELATED"/>
    <property type="match status" value="1"/>
</dbReference>
<reference evidence="5" key="2">
    <citation type="submission" date="2025-09" db="UniProtKB">
        <authorList>
            <consortium name="Ensembl"/>
        </authorList>
    </citation>
    <scope>IDENTIFICATION</scope>
</reference>
<organism evidence="5 6">
    <name type="scientific">Neolamprologus brichardi</name>
    <name type="common">Fairy cichlid</name>
    <name type="synonym">Lamprologus brichardi</name>
    <dbReference type="NCBI Taxonomy" id="32507"/>
    <lineage>
        <taxon>Eukaryota</taxon>
        <taxon>Metazoa</taxon>
        <taxon>Chordata</taxon>
        <taxon>Craniata</taxon>
        <taxon>Vertebrata</taxon>
        <taxon>Euteleostomi</taxon>
        <taxon>Actinopterygii</taxon>
        <taxon>Neopterygii</taxon>
        <taxon>Teleostei</taxon>
        <taxon>Neoteleostei</taxon>
        <taxon>Acanthomorphata</taxon>
        <taxon>Ovalentaria</taxon>
        <taxon>Cichlomorphae</taxon>
        <taxon>Cichliformes</taxon>
        <taxon>Cichlidae</taxon>
        <taxon>African cichlids</taxon>
        <taxon>Pseudocrenilabrinae</taxon>
        <taxon>Lamprologini</taxon>
        <taxon>Neolamprologus</taxon>
    </lineage>
</organism>
<evidence type="ECO:0000313" key="5">
    <source>
        <dbReference type="Ensembl" id="ENSNBRP00000012059.1"/>
    </source>
</evidence>
<evidence type="ECO:0000313" key="6">
    <source>
        <dbReference type="Proteomes" id="UP000261580"/>
    </source>
</evidence>
<comment type="similarity">
    <text evidence="1">Belongs to the TRAFAC class TrmE-Era-EngA-EngB-Septin-like GTPase superfamily. AIG1/Toc34/Toc159-like paraseptin GTPase family. IAN subfamily.</text>
</comment>
<dbReference type="InterPro" id="IPR006703">
    <property type="entry name" value="G_AIG1"/>
</dbReference>
<dbReference type="InterPro" id="IPR045058">
    <property type="entry name" value="GIMA/IAN/Toc"/>
</dbReference>
<dbReference type="PROSITE" id="PS51720">
    <property type="entry name" value="G_AIG1"/>
    <property type="match status" value="1"/>
</dbReference>
<dbReference type="Proteomes" id="UP000261580">
    <property type="component" value="Unassembled WGS sequence"/>
</dbReference>
<sequence length="230" mass="25341">MGLAVGGVLYGASDPGRINSLSCASPAFFLHHHEGKQSVTTVNLVLLGLAGTGKSASGNTILGRKHFVSKPSSNQVTTECQVAETEINDLHVRVIDTPDMFDDDTEPSVRDKHVKRCKELCESEPCVFVLVMHVSRFTDGERDILKKLENTFGTKVKEQTVILFTRGDNLEEAEMSLEDFLHSCQPGLKEIIEKCDNRCVVFENRSSGSDQVEKLMNTVSTVLKNTAKIQ</sequence>
<dbReference type="GeneTree" id="ENSGT00940000159509"/>
<dbReference type="FunFam" id="3.40.50.300:FF:000366">
    <property type="entry name" value="GTPase, IMAP family member 2"/>
    <property type="match status" value="1"/>
</dbReference>
<dbReference type="AlphaFoldDB" id="A0A3Q4MJF5"/>
<keyword evidence="3" id="KW-0342">GTP-binding</keyword>
<evidence type="ECO:0000256" key="1">
    <source>
        <dbReference type="ARBA" id="ARBA00008535"/>
    </source>
</evidence>
<proteinExistence type="inferred from homology"/>
<keyword evidence="2" id="KW-0547">Nucleotide-binding</keyword>
<dbReference type="InterPro" id="IPR027417">
    <property type="entry name" value="P-loop_NTPase"/>
</dbReference>
<dbReference type="Pfam" id="PF04548">
    <property type="entry name" value="AIG1"/>
    <property type="match status" value="1"/>
</dbReference>
<protein>
    <recommendedName>
        <fullName evidence="4">AIG1-type G domain-containing protein</fullName>
    </recommendedName>
</protein>
<dbReference type="Gene3D" id="3.40.50.300">
    <property type="entry name" value="P-loop containing nucleotide triphosphate hydrolases"/>
    <property type="match status" value="1"/>
</dbReference>
<reference evidence="5" key="1">
    <citation type="submission" date="2025-08" db="UniProtKB">
        <authorList>
            <consortium name="Ensembl"/>
        </authorList>
    </citation>
    <scope>IDENTIFICATION</scope>
</reference>
<dbReference type="SUPFAM" id="SSF52540">
    <property type="entry name" value="P-loop containing nucleoside triphosphate hydrolases"/>
    <property type="match status" value="1"/>
</dbReference>
<evidence type="ECO:0000256" key="2">
    <source>
        <dbReference type="ARBA" id="ARBA00022741"/>
    </source>
</evidence>
<keyword evidence="6" id="KW-1185">Reference proteome</keyword>
<dbReference type="OMA" id="FLHHHEG"/>
<dbReference type="PANTHER" id="PTHR10903">
    <property type="entry name" value="GTPASE, IMAP FAMILY MEMBER-RELATED"/>
    <property type="match status" value="1"/>
</dbReference>
<dbReference type="GO" id="GO:0005525">
    <property type="term" value="F:GTP binding"/>
    <property type="evidence" value="ECO:0007669"/>
    <property type="project" value="UniProtKB-KW"/>
</dbReference>
<evidence type="ECO:0000259" key="4">
    <source>
        <dbReference type="PROSITE" id="PS51720"/>
    </source>
</evidence>
<evidence type="ECO:0000256" key="3">
    <source>
        <dbReference type="ARBA" id="ARBA00023134"/>
    </source>
</evidence>
<feature type="domain" description="AIG1-type G" evidence="4">
    <location>
        <begin position="39"/>
        <end position="230"/>
    </location>
</feature>
<accession>A0A3Q4MJF5</accession>
<dbReference type="Ensembl" id="ENSNBRT00000012400.1">
    <property type="protein sequence ID" value="ENSNBRP00000012059.1"/>
    <property type="gene ID" value="ENSNBRG00000009410.1"/>
</dbReference>
<dbReference type="STRING" id="32507.ENSNBRP00000012059"/>